<dbReference type="GO" id="GO:0005886">
    <property type="term" value="C:plasma membrane"/>
    <property type="evidence" value="ECO:0007669"/>
    <property type="project" value="UniProtKB-SubCell"/>
</dbReference>
<comment type="cofactor">
    <cofactor evidence="12">
        <name>pyruvate</name>
        <dbReference type="ChEBI" id="CHEBI:15361"/>
    </cofactor>
    <text evidence="12">Binds 1 pyruvoyl group covalently per subunit.</text>
</comment>
<dbReference type="GO" id="GO:0006646">
    <property type="term" value="P:phosphatidylethanolamine biosynthetic process"/>
    <property type="evidence" value="ECO:0007669"/>
    <property type="project" value="UniProtKB-UniRule"/>
</dbReference>
<evidence type="ECO:0000256" key="1">
    <source>
        <dbReference type="ARBA" id="ARBA00005189"/>
    </source>
</evidence>
<sequence length="342" mass="37923">MLDSIKIKLQYWLPKIWMTRLAGWGANKRAGKLTKLVIDLFIRQYNVNMQEALQPDTASYRTFNEFFVRALRPGIRPVDPHAHRLVQPADGVLSQFGPITDGKLIQAKSHDYTLEALLAGNYVMADLFRDGLFATIYLSPRDYHRLHMPCDGVLREMIYVPGDLFSVNLLTADNVPNLFARNERVICLFDTEFGPLAQILVGATIVGSIETVWADVVTPPREGIIKRWTYPQAGEEGAVVLAKGEEMGRFKLGSTVINLFAAGNHLQFAAHLNTLSVTRMGEPFAEVRQDEQTPVVFPEGTELEENDAVQPSVAVTSEPVQADGKNPVAELSGQTGHKPDAP</sequence>
<evidence type="ECO:0000256" key="5">
    <source>
        <dbReference type="ARBA" id="ARBA00023098"/>
    </source>
</evidence>
<comment type="function">
    <text evidence="12">Catalyzes the formation of phosphatidylethanolamine (PtdEtn) from phosphatidylserine (PtdSer).</text>
</comment>
<comment type="catalytic activity">
    <reaction evidence="12">
        <text>a 1,2-diacyl-sn-glycero-3-phospho-L-serine + H(+) = a 1,2-diacyl-sn-glycero-3-phosphoethanolamine + CO2</text>
        <dbReference type="Rhea" id="RHEA:20828"/>
        <dbReference type="ChEBI" id="CHEBI:15378"/>
        <dbReference type="ChEBI" id="CHEBI:16526"/>
        <dbReference type="ChEBI" id="CHEBI:57262"/>
        <dbReference type="ChEBI" id="CHEBI:64612"/>
        <dbReference type="EC" id="4.1.1.65"/>
    </reaction>
</comment>
<evidence type="ECO:0000256" key="11">
    <source>
        <dbReference type="ARBA" id="ARBA00023317"/>
    </source>
</evidence>
<feature type="modified residue" description="Pyruvic acid (Ser); by autocatalysis" evidence="12">
    <location>
        <position position="254"/>
    </location>
</feature>
<evidence type="ECO:0000256" key="8">
    <source>
        <dbReference type="ARBA" id="ARBA00023209"/>
    </source>
</evidence>
<dbReference type="UniPathway" id="UPA00558">
    <property type="reaction ID" value="UER00616"/>
</dbReference>
<evidence type="ECO:0000256" key="10">
    <source>
        <dbReference type="ARBA" id="ARBA00023264"/>
    </source>
</evidence>
<dbReference type="GO" id="GO:0004609">
    <property type="term" value="F:phosphatidylserine decarboxylase activity"/>
    <property type="evidence" value="ECO:0007669"/>
    <property type="project" value="UniProtKB-UniRule"/>
</dbReference>
<organism evidence="14 15">
    <name type="scientific">Pectobacterium betavasculorum</name>
    <dbReference type="NCBI Taxonomy" id="55207"/>
    <lineage>
        <taxon>Bacteria</taxon>
        <taxon>Pseudomonadati</taxon>
        <taxon>Pseudomonadota</taxon>
        <taxon>Gammaproteobacteria</taxon>
        <taxon>Enterobacterales</taxon>
        <taxon>Pectobacteriaceae</taxon>
        <taxon>Pectobacterium</taxon>
    </lineage>
</organism>
<comment type="caution">
    <text evidence="14">The sequence shown here is derived from an EMBL/GenBank/DDBJ whole genome shotgun (WGS) entry which is preliminary data.</text>
</comment>
<name>A0A093UA38_9GAMM</name>
<protein>
    <recommendedName>
        <fullName evidence="12">Phosphatidylserine decarboxylase proenzyme</fullName>
        <ecNumber evidence="12">4.1.1.65</ecNumber>
    </recommendedName>
    <component>
        <recommendedName>
            <fullName evidence="12">Phosphatidylserine decarboxylase alpha chain</fullName>
        </recommendedName>
    </component>
    <component>
        <recommendedName>
            <fullName evidence="12">Phosphatidylserine decarboxylase beta chain</fullName>
        </recommendedName>
    </component>
</protein>
<evidence type="ECO:0000313" key="15">
    <source>
        <dbReference type="Proteomes" id="UP000032874"/>
    </source>
</evidence>
<dbReference type="Proteomes" id="UP000032874">
    <property type="component" value="Unassembled WGS sequence"/>
</dbReference>
<evidence type="ECO:0000256" key="4">
    <source>
        <dbReference type="ARBA" id="ARBA00022793"/>
    </source>
</evidence>
<dbReference type="InterPro" id="IPR033177">
    <property type="entry name" value="PSD-B"/>
</dbReference>
<dbReference type="HAMAP" id="MF_00662">
    <property type="entry name" value="PS_decarb_PSD_B_type1"/>
    <property type="match status" value="1"/>
</dbReference>
<feature type="site" description="Cleavage (non-hydrolytic); by autocatalysis" evidence="12">
    <location>
        <begin position="253"/>
        <end position="254"/>
    </location>
</feature>
<reference evidence="14 15" key="1">
    <citation type="submission" date="2014-08" db="EMBL/GenBank/DDBJ databases">
        <title>Genome sequences of NCPPB Pectobacterium isolates.</title>
        <authorList>
            <person name="Glover R.H."/>
            <person name="Sapp M."/>
            <person name="Elphinstone J."/>
        </authorList>
    </citation>
    <scope>NUCLEOTIDE SEQUENCE [LARGE SCALE GENOMIC DNA]</scope>
    <source>
        <strain evidence="14 15">NCPPB 2795</strain>
    </source>
</reference>
<dbReference type="AlphaFoldDB" id="A0A093UA38"/>
<keyword evidence="10 12" id="KW-1208">Phospholipid metabolism</keyword>
<evidence type="ECO:0000256" key="6">
    <source>
        <dbReference type="ARBA" id="ARBA00023136"/>
    </source>
</evidence>
<comment type="subunit">
    <text evidence="12">Heterodimer of a large membrane-associated beta subunit and a small pyruvoyl-containing alpha subunit.</text>
</comment>
<dbReference type="PANTHER" id="PTHR10067:SF6">
    <property type="entry name" value="PHOSPHATIDYLSERINE DECARBOXYLASE PROENZYME, MITOCHONDRIAL"/>
    <property type="match status" value="1"/>
</dbReference>
<feature type="region of interest" description="Disordered" evidence="13">
    <location>
        <begin position="300"/>
        <end position="342"/>
    </location>
</feature>
<evidence type="ECO:0000256" key="3">
    <source>
        <dbReference type="ARBA" id="ARBA00022516"/>
    </source>
</evidence>
<evidence type="ECO:0000256" key="2">
    <source>
        <dbReference type="ARBA" id="ARBA00022475"/>
    </source>
</evidence>
<evidence type="ECO:0000256" key="13">
    <source>
        <dbReference type="SAM" id="MobiDB-lite"/>
    </source>
</evidence>
<evidence type="ECO:0000256" key="12">
    <source>
        <dbReference type="HAMAP-Rule" id="MF_00662"/>
    </source>
</evidence>
<keyword evidence="2 12" id="KW-1003">Cell membrane</keyword>
<dbReference type="Pfam" id="PF02666">
    <property type="entry name" value="PS_Dcarbxylase"/>
    <property type="match status" value="1"/>
</dbReference>
<comment type="subcellular location">
    <subcellularLocation>
        <location evidence="12">Cell membrane</location>
        <topology evidence="12">Peripheral membrane protein</topology>
    </subcellularLocation>
</comment>
<accession>A0A093UA38</accession>
<comment type="similarity">
    <text evidence="12">Belongs to the phosphatidylserine decarboxylase family. PSD-B subfamily. Prokaryotic type I sub-subfamily.</text>
</comment>
<keyword evidence="4 12" id="KW-0210">Decarboxylase</keyword>
<comment type="PTM">
    <text evidence="12">Is synthesized initially as an inactive proenzyme. Formation of the active enzyme involves a self-maturation process in which the active site pyruvoyl group is generated from an internal serine residue via an autocatalytic post-translational modification. Two non-identical subunits are generated from the proenzyme in this reaction, and the pyruvate is formed at the N-terminus of the alpha chain, which is derived from the carboxyl end of the proenzyme. The autoendoproteolytic cleavage occurs by a canonical serine protease mechanism, in which the side chain hydroxyl group of the serine supplies its oxygen atom to form the C-terminus of the beta chain, while the remainder of the serine residue undergoes an oxidative deamination to produce ammonia and the pyruvoyl prosthetic group on the alpha chain. During this reaction, the Ser that is part of the protease active site of the proenzyme becomes the pyruvoyl prosthetic group, which constitutes an essential element of the active site of the mature decarboxylase.</text>
</comment>
<keyword evidence="5 12" id="KW-0443">Lipid metabolism</keyword>
<gene>
    <name evidence="12 14" type="primary">psd</name>
    <name evidence="14" type="ORF">KP22_10445</name>
</gene>
<feature type="active site" description="Charge relay system; for autoendoproteolytic cleavage activity" evidence="12">
    <location>
        <position position="254"/>
    </location>
</feature>
<dbReference type="NCBIfam" id="TIGR00163">
    <property type="entry name" value="PS_decarb"/>
    <property type="match status" value="1"/>
</dbReference>
<keyword evidence="3 12" id="KW-0444">Lipid biosynthesis</keyword>
<dbReference type="RefSeq" id="WP_039324112.1">
    <property type="nucleotide sequence ID" value="NZ_JQHM01000003.1"/>
</dbReference>
<evidence type="ECO:0000313" key="14">
    <source>
        <dbReference type="EMBL" id="KFX05123.1"/>
    </source>
</evidence>
<comment type="pathway">
    <text evidence="1">Lipid metabolism.</text>
</comment>
<feature type="active site" description="Charge relay system; for autoendoproteolytic cleavage activity" evidence="12">
    <location>
        <position position="90"/>
    </location>
</feature>
<proteinExistence type="inferred from homology"/>
<comment type="pathway">
    <text evidence="12">Phospholipid metabolism; phosphatidylethanolamine biosynthesis; phosphatidylethanolamine from CDP-diacylglycerol: step 2/2.</text>
</comment>
<keyword evidence="7 12" id="KW-0865">Zymogen</keyword>
<feature type="active site" description="Charge relay system; for autoendoproteolytic cleavage activity" evidence="12">
    <location>
        <position position="147"/>
    </location>
</feature>
<dbReference type="EC" id="4.1.1.65" evidence="12"/>
<keyword evidence="6 12" id="KW-0472">Membrane</keyword>
<keyword evidence="9 12" id="KW-0456">Lyase</keyword>
<dbReference type="eggNOG" id="COG0688">
    <property type="taxonomic scope" value="Bacteria"/>
</dbReference>
<evidence type="ECO:0000256" key="7">
    <source>
        <dbReference type="ARBA" id="ARBA00023145"/>
    </source>
</evidence>
<feature type="active site" description="Schiff-base intermediate with substrate; via pyruvic acid; for decarboxylase activity" evidence="12">
    <location>
        <position position="254"/>
    </location>
</feature>
<keyword evidence="11 12" id="KW-0670">Pyruvate</keyword>
<feature type="chain" id="PRO_5023394397" description="Phosphatidylserine decarboxylase beta chain" evidence="12">
    <location>
        <begin position="1"/>
        <end position="253"/>
    </location>
</feature>
<dbReference type="EMBL" id="JQHM01000003">
    <property type="protein sequence ID" value="KFX05123.1"/>
    <property type="molecule type" value="Genomic_DNA"/>
</dbReference>
<dbReference type="InterPro" id="IPR003817">
    <property type="entry name" value="PS_Dcarbxylase"/>
</dbReference>
<evidence type="ECO:0000256" key="9">
    <source>
        <dbReference type="ARBA" id="ARBA00023239"/>
    </source>
</evidence>
<dbReference type="PANTHER" id="PTHR10067">
    <property type="entry name" value="PHOSPHATIDYLSERINE DECARBOXYLASE"/>
    <property type="match status" value="1"/>
</dbReference>
<keyword evidence="8 12" id="KW-0594">Phospholipid biosynthesis</keyword>
<feature type="chain" id="PRO_5023394396" description="Phosphatidylserine decarboxylase alpha chain" evidence="12">
    <location>
        <begin position="254"/>
        <end position="342"/>
    </location>
</feature>
<dbReference type="STRING" id="55207.KP22_10445"/>
<dbReference type="InterPro" id="IPR033178">
    <property type="entry name" value="PSD_type1_pro"/>
</dbReference>